<evidence type="ECO:0000313" key="4">
    <source>
        <dbReference type="RefSeq" id="XP_005094513.2"/>
    </source>
</evidence>
<feature type="region of interest" description="Disordered" evidence="1">
    <location>
        <begin position="345"/>
        <end position="370"/>
    </location>
</feature>
<feature type="region of interest" description="Disordered" evidence="1">
    <location>
        <begin position="253"/>
        <end position="305"/>
    </location>
</feature>
<gene>
    <name evidence="3 4" type="primary">LOC101849039</name>
</gene>
<feature type="region of interest" description="Disordered" evidence="1">
    <location>
        <begin position="129"/>
        <end position="168"/>
    </location>
</feature>
<dbReference type="Proteomes" id="UP000694888">
    <property type="component" value="Unplaced"/>
</dbReference>
<protein>
    <submittedName>
        <fullName evidence="3 4">Uncharacterized protein LOC101849039</fullName>
    </submittedName>
</protein>
<organism evidence="2 4">
    <name type="scientific">Aplysia californica</name>
    <name type="common">California sea hare</name>
    <dbReference type="NCBI Taxonomy" id="6500"/>
    <lineage>
        <taxon>Eukaryota</taxon>
        <taxon>Metazoa</taxon>
        <taxon>Spiralia</taxon>
        <taxon>Lophotrochozoa</taxon>
        <taxon>Mollusca</taxon>
        <taxon>Gastropoda</taxon>
        <taxon>Heterobranchia</taxon>
        <taxon>Euthyneura</taxon>
        <taxon>Tectipleura</taxon>
        <taxon>Aplysiida</taxon>
        <taxon>Aplysioidea</taxon>
        <taxon>Aplysiidae</taxon>
        <taxon>Aplysia</taxon>
    </lineage>
</organism>
<keyword evidence="2" id="KW-1185">Reference proteome</keyword>
<evidence type="ECO:0000313" key="2">
    <source>
        <dbReference type="Proteomes" id="UP000694888"/>
    </source>
</evidence>
<dbReference type="GeneID" id="101849039"/>
<dbReference type="RefSeq" id="XP_005094512.2">
    <property type="nucleotide sequence ID" value="XM_005094455.3"/>
</dbReference>
<proteinExistence type="predicted"/>
<evidence type="ECO:0000313" key="3">
    <source>
        <dbReference type="RefSeq" id="XP_005094512.2"/>
    </source>
</evidence>
<feature type="compositionally biased region" description="Polar residues" evidence="1">
    <location>
        <begin position="133"/>
        <end position="154"/>
    </location>
</feature>
<sequence length="457" mass="51493">MTSRGSSGGRSRHDKEMSAVTFNLKEQRVLEKSLQTLKLEESYALKLLELDNKVIKVRYRKLKDRVSRIKSHLPADDINKFRELDAKGKMKPLYGNMSLSSAIKIAAASRRLNLNSSQSSGRRAIRSALPRISVQQEDNNANQLRSKSSVSFAQHDTDSGRQRSNSVTGAFIDAPERKTQQRPVTAFVSHISTKGRSKCKTPTPKDDFEDVVARANGLTVENNKHFLAIPSEDGLERSRTAPIRSVSAYHRGHSPFSSHVTSERDSRWAQSASLARAKSRGRRLSHVSMDSIDSNLGESASEERRQELLEEEGVRAAVLSERTKLFLQDVEDYLLQHPPLTTGQLAFEEAPPTDPTKRSATVDGSRGLVGNDRPLRLYRRIGRPGETDDTPTFLPEEDYKQRLLSLWKDMNKCRYLRMPDEKIDLSGINTLVKDQMKLFQTLKNQDPAPLTELQLVD</sequence>
<accession>A0ABM0JIN2</accession>
<dbReference type="RefSeq" id="XP_005094513.2">
    <property type="nucleotide sequence ID" value="XM_005094456.3"/>
</dbReference>
<reference evidence="3 4" key="1">
    <citation type="submission" date="2025-05" db="UniProtKB">
        <authorList>
            <consortium name="RefSeq"/>
        </authorList>
    </citation>
    <scope>IDENTIFICATION</scope>
</reference>
<evidence type="ECO:0000256" key="1">
    <source>
        <dbReference type="SAM" id="MobiDB-lite"/>
    </source>
</evidence>
<name>A0ABM0JIN2_APLCA</name>